<feature type="transmembrane region" description="Helical" evidence="1">
    <location>
        <begin position="184"/>
        <end position="201"/>
    </location>
</feature>
<keyword evidence="1" id="KW-1133">Transmembrane helix</keyword>
<evidence type="ECO:0000313" key="3">
    <source>
        <dbReference type="Proteomes" id="UP000177208"/>
    </source>
</evidence>
<comment type="caution">
    <text evidence="2">The sequence shown here is derived from an EMBL/GenBank/DDBJ whole genome shotgun (WGS) entry which is preliminary data.</text>
</comment>
<reference evidence="2 3" key="1">
    <citation type="journal article" date="2016" name="Nat. Commun.">
        <title>Thousands of microbial genomes shed light on interconnected biogeochemical processes in an aquifer system.</title>
        <authorList>
            <person name="Anantharaman K."/>
            <person name="Brown C.T."/>
            <person name="Hug L.A."/>
            <person name="Sharon I."/>
            <person name="Castelle C.J."/>
            <person name="Probst A.J."/>
            <person name="Thomas B.C."/>
            <person name="Singh A."/>
            <person name="Wilkins M.J."/>
            <person name="Karaoz U."/>
            <person name="Brodie E.L."/>
            <person name="Williams K.H."/>
            <person name="Hubbard S.S."/>
            <person name="Banfield J.F."/>
        </authorList>
    </citation>
    <scope>NUCLEOTIDE SEQUENCE [LARGE SCALE GENOMIC DNA]</scope>
</reference>
<feature type="transmembrane region" description="Helical" evidence="1">
    <location>
        <begin position="277"/>
        <end position="295"/>
    </location>
</feature>
<dbReference type="Proteomes" id="UP000177208">
    <property type="component" value="Unassembled WGS sequence"/>
</dbReference>
<name>A0A1F7GBQ8_9BACT</name>
<gene>
    <name evidence="2" type="ORF">A2774_05240</name>
</gene>
<feature type="transmembrane region" description="Helical" evidence="1">
    <location>
        <begin position="55"/>
        <end position="80"/>
    </location>
</feature>
<dbReference type="AlphaFoldDB" id="A0A1F7GBQ8"/>
<evidence type="ECO:0000256" key="1">
    <source>
        <dbReference type="SAM" id="Phobius"/>
    </source>
</evidence>
<feature type="transmembrane region" description="Helical" evidence="1">
    <location>
        <begin position="301"/>
        <end position="321"/>
    </location>
</feature>
<feature type="transmembrane region" description="Helical" evidence="1">
    <location>
        <begin position="146"/>
        <end position="172"/>
    </location>
</feature>
<organism evidence="2 3">
    <name type="scientific">Candidatus Roizmanbacteria bacterium RIFCSPHIGHO2_01_FULL_39_12c</name>
    <dbReference type="NCBI Taxonomy" id="1802031"/>
    <lineage>
        <taxon>Bacteria</taxon>
        <taxon>Candidatus Roizmaniibacteriota</taxon>
    </lineage>
</organism>
<sequence>MLIVYNPYLKDWTLNGDELIVLEVGRNDSVKDFLKRFIYNGPGHYSPLIFALWKLYALLPSHFALIHLVNLALFALAPFLLLISLELLLPTILSILLTCILILSPIYYYHVYVISAHANTLSLVIFFLMFYLLLKTRKKPKAKYLYISLIFFLLSFFVRETFLINFFILLITANFYFKKNVKKTLLLIIPLGVIVLIFFYLRSKTLSQNNIYYSYIFNFYKLKDTVLFFTPWLFNYPAGWQYGVSQPPTFYYLFLVLSNIFITLGIYLYLYLKKPVVLFLILAGGVITLLPYFFLSRILVFYLDLTYPIWLLGIAYTLSLLRKRYARLTVITVIFIFFIQIFTAAWVIPQWVKHSFAGESNEIAKNFIKALQSAKIDNYQSLCITNHVKGRWPTYEGKLAKYFAGHNLDVISTPGQEVPDICLKRDSLILKNEGNTYFLLDI</sequence>
<proteinExistence type="predicted"/>
<feature type="transmembrane region" description="Helical" evidence="1">
    <location>
        <begin position="114"/>
        <end position="134"/>
    </location>
</feature>
<evidence type="ECO:0000313" key="2">
    <source>
        <dbReference type="EMBL" id="OGK16318.1"/>
    </source>
</evidence>
<evidence type="ECO:0008006" key="4">
    <source>
        <dbReference type="Google" id="ProtNLM"/>
    </source>
</evidence>
<protein>
    <recommendedName>
        <fullName evidence="4">Glycosyltransferase RgtA/B/C/D-like domain-containing protein</fullName>
    </recommendedName>
</protein>
<feature type="transmembrane region" description="Helical" evidence="1">
    <location>
        <begin position="328"/>
        <end position="348"/>
    </location>
</feature>
<feature type="transmembrane region" description="Helical" evidence="1">
    <location>
        <begin position="249"/>
        <end position="270"/>
    </location>
</feature>
<keyword evidence="1" id="KW-0812">Transmembrane</keyword>
<accession>A0A1F7GBQ8</accession>
<dbReference type="EMBL" id="MFZG01000024">
    <property type="protein sequence ID" value="OGK16318.1"/>
    <property type="molecule type" value="Genomic_DNA"/>
</dbReference>
<keyword evidence="1" id="KW-0472">Membrane</keyword>
<feature type="transmembrane region" description="Helical" evidence="1">
    <location>
        <begin position="87"/>
        <end position="108"/>
    </location>
</feature>
<feature type="transmembrane region" description="Helical" evidence="1">
    <location>
        <begin position="213"/>
        <end position="234"/>
    </location>
</feature>